<protein>
    <recommendedName>
        <fullName evidence="2">DNA polymerase III subunit delta</fullName>
        <ecNumber evidence="1">2.7.7.7</ecNumber>
    </recommendedName>
</protein>
<dbReference type="SUPFAM" id="SSF52540">
    <property type="entry name" value="P-loop containing nucleoside triphosphate hydrolases"/>
    <property type="match status" value="1"/>
</dbReference>
<dbReference type="InterPro" id="IPR005790">
    <property type="entry name" value="DNA_polIII_delta"/>
</dbReference>
<comment type="similarity">
    <text evidence="7">Belongs to the DNA polymerase HolA subunit family.</text>
</comment>
<dbReference type="Gene3D" id="1.10.8.60">
    <property type="match status" value="1"/>
</dbReference>
<dbReference type="GO" id="GO:0006261">
    <property type="term" value="P:DNA-templated DNA replication"/>
    <property type="evidence" value="ECO:0007669"/>
    <property type="project" value="TreeGrafter"/>
</dbReference>
<feature type="domain" description="DNA polymerase III delta N-terminal" evidence="9">
    <location>
        <begin position="17"/>
        <end position="128"/>
    </location>
</feature>
<gene>
    <name evidence="11" type="ORF">APZ18_05435</name>
</gene>
<reference evidence="11 12" key="1">
    <citation type="submission" date="2015-10" db="EMBL/GenBank/DDBJ databases">
        <title>Butyribacter intestini gen. nov., sp. nov., a butyric acid-producing bacterium of the family Lachnospiraceae isolated from the human faeces.</title>
        <authorList>
            <person name="Zou Y."/>
            <person name="Xue W."/>
            <person name="Luo G."/>
            <person name="Lv M."/>
        </authorList>
    </citation>
    <scope>NUCLEOTIDE SEQUENCE [LARGE SCALE GENOMIC DNA]</scope>
    <source>
        <strain evidence="11 12">TF01-11</strain>
    </source>
</reference>
<evidence type="ECO:0000256" key="6">
    <source>
        <dbReference type="ARBA" id="ARBA00022932"/>
    </source>
</evidence>
<evidence type="ECO:0000313" key="12">
    <source>
        <dbReference type="Proteomes" id="UP000050833"/>
    </source>
</evidence>
<dbReference type="GO" id="GO:0009360">
    <property type="term" value="C:DNA polymerase III complex"/>
    <property type="evidence" value="ECO:0007669"/>
    <property type="project" value="InterPro"/>
</dbReference>
<evidence type="ECO:0000256" key="5">
    <source>
        <dbReference type="ARBA" id="ARBA00022705"/>
    </source>
</evidence>
<dbReference type="RefSeq" id="WP_022013891.1">
    <property type="nucleotide sequence ID" value="NZ_DBGBRS010000154.1"/>
</dbReference>
<dbReference type="GO" id="GO:0003677">
    <property type="term" value="F:DNA binding"/>
    <property type="evidence" value="ECO:0007669"/>
    <property type="project" value="InterPro"/>
</dbReference>
<evidence type="ECO:0000256" key="7">
    <source>
        <dbReference type="ARBA" id="ARBA00034754"/>
    </source>
</evidence>
<comment type="caution">
    <text evidence="11">The sequence shown here is derived from an EMBL/GenBank/DDBJ whole genome shotgun (WGS) entry which is preliminary data.</text>
</comment>
<dbReference type="Gene3D" id="1.20.272.10">
    <property type="match status" value="1"/>
</dbReference>
<dbReference type="Proteomes" id="UP000050833">
    <property type="component" value="Unassembled WGS sequence"/>
</dbReference>
<keyword evidence="5" id="KW-0235">DNA replication</keyword>
<dbReference type="InterPro" id="IPR048466">
    <property type="entry name" value="DNA_pol3_delta-like_C"/>
</dbReference>
<evidence type="ECO:0000256" key="1">
    <source>
        <dbReference type="ARBA" id="ARBA00012417"/>
    </source>
</evidence>
<keyword evidence="4" id="KW-0548">Nucleotidyltransferase</keyword>
<evidence type="ECO:0000256" key="4">
    <source>
        <dbReference type="ARBA" id="ARBA00022695"/>
    </source>
</evidence>
<evidence type="ECO:0000259" key="10">
    <source>
        <dbReference type="Pfam" id="PF21694"/>
    </source>
</evidence>
<name>A0AAW3JXQ4_9FIRM</name>
<dbReference type="GO" id="GO:0003887">
    <property type="term" value="F:DNA-directed DNA polymerase activity"/>
    <property type="evidence" value="ECO:0007669"/>
    <property type="project" value="UniProtKB-KW"/>
</dbReference>
<dbReference type="PANTHER" id="PTHR34388:SF1">
    <property type="entry name" value="DNA POLYMERASE III SUBUNIT DELTA"/>
    <property type="match status" value="1"/>
</dbReference>
<dbReference type="InterPro" id="IPR010372">
    <property type="entry name" value="DNA_pol3_delta_N"/>
</dbReference>
<evidence type="ECO:0000259" key="9">
    <source>
        <dbReference type="Pfam" id="PF06144"/>
    </source>
</evidence>
<dbReference type="InterPro" id="IPR027417">
    <property type="entry name" value="P-loop_NTPase"/>
</dbReference>
<evidence type="ECO:0000256" key="2">
    <source>
        <dbReference type="ARBA" id="ARBA00017703"/>
    </source>
</evidence>
<dbReference type="EC" id="2.7.7.7" evidence="1"/>
<evidence type="ECO:0000313" key="11">
    <source>
        <dbReference type="EMBL" id="KQC86609.1"/>
    </source>
</evidence>
<comment type="catalytic activity">
    <reaction evidence="8">
        <text>DNA(n) + a 2'-deoxyribonucleoside 5'-triphosphate = DNA(n+1) + diphosphate</text>
        <dbReference type="Rhea" id="RHEA:22508"/>
        <dbReference type="Rhea" id="RHEA-COMP:17339"/>
        <dbReference type="Rhea" id="RHEA-COMP:17340"/>
        <dbReference type="ChEBI" id="CHEBI:33019"/>
        <dbReference type="ChEBI" id="CHEBI:61560"/>
        <dbReference type="ChEBI" id="CHEBI:173112"/>
        <dbReference type="EC" id="2.7.7.7"/>
    </reaction>
</comment>
<dbReference type="InterPro" id="IPR008921">
    <property type="entry name" value="DNA_pol3_clamp-load_cplx_C"/>
</dbReference>
<proteinExistence type="inferred from homology"/>
<keyword evidence="3" id="KW-0808">Transferase</keyword>
<dbReference type="Pfam" id="PF06144">
    <property type="entry name" value="DNA_pol3_delta"/>
    <property type="match status" value="1"/>
</dbReference>
<accession>A0AAW3JXQ4</accession>
<dbReference type="Pfam" id="PF21694">
    <property type="entry name" value="DNA_pol3_delta_C"/>
    <property type="match status" value="1"/>
</dbReference>
<dbReference type="AlphaFoldDB" id="A0AAW3JXQ4"/>
<keyword evidence="12" id="KW-1185">Reference proteome</keyword>
<evidence type="ECO:0000256" key="3">
    <source>
        <dbReference type="ARBA" id="ARBA00022679"/>
    </source>
</evidence>
<dbReference type="Gene3D" id="3.40.50.300">
    <property type="entry name" value="P-loop containing nucleotide triphosphate hydrolases"/>
    <property type="match status" value="1"/>
</dbReference>
<dbReference type="PANTHER" id="PTHR34388">
    <property type="entry name" value="DNA POLYMERASE III SUBUNIT DELTA"/>
    <property type="match status" value="1"/>
</dbReference>
<feature type="domain" description="DNA polymerase III delta subunit-like C-terminal" evidence="10">
    <location>
        <begin position="202"/>
        <end position="319"/>
    </location>
</feature>
<evidence type="ECO:0000256" key="8">
    <source>
        <dbReference type="ARBA" id="ARBA00049244"/>
    </source>
</evidence>
<dbReference type="NCBIfam" id="TIGR01128">
    <property type="entry name" value="holA"/>
    <property type="match status" value="1"/>
</dbReference>
<sequence>MNRIKDDIKQRKFHNLYLLYGSEELLKKNYRENLKHFILENSDEMNFSKFENRGIDLSEVQSIADTLPFFSDYRLIVIQDSGLFKTSNDFADYLEHMPDSTIIIFVEKEIDKRNKLYKYVNKNGIAAEIKLKDAQETLNWAARRLKDAGKVFTRQTMEYFLQRVDNNLYSLSNEIDKLVAYTGDRQEVTIADIDEICPAFLQNHIFQMVDAVGASDADKALKLYNELIELKEAPSYILYMLIRHFNILLQISSLGGAAKNEIAAKIGISPYFVGNYQRQAAGFKREQLKNALESSLDTEQKFKTGILDDQIGVELLIVGLVSR</sequence>
<dbReference type="EMBL" id="LLKB01000001">
    <property type="protein sequence ID" value="KQC86609.1"/>
    <property type="molecule type" value="Genomic_DNA"/>
</dbReference>
<organism evidence="11 12">
    <name type="scientific">Butyribacter intestini</name>
    <dbReference type="NCBI Taxonomy" id="1703332"/>
    <lineage>
        <taxon>Bacteria</taxon>
        <taxon>Bacillati</taxon>
        <taxon>Bacillota</taxon>
        <taxon>Clostridia</taxon>
        <taxon>Lachnospirales</taxon>
        <taxon>Lachnospiraceae</taxon>
        <taxon>Butyribacter</taxon>
    </lineage>
</organism>
<keyword evidence="6" id="KW-0239">DNA-directed DNA polymerase</keyword>
<dbReference type="SUPFAM" id="SSF48019">
    <property type="entry name" value="post-AAA+ oligomerization domain-like"/>
    <property type="match status" value="1"/>
</dbReference>